<evidence type="ECO:0000313" key="1">
    <source>
        <dbReference type="EMBL" id="KAL2341105.1"/>
    </source>
</evidence>
<keyword evidence="2" id="KW-1185">Reference proteome</keyword>
<dbReference type="PANTHER" id="PTHR46296">
    <property type="entry name" value="BNAA05G37250D PROTEIN"/>
    <property type="match status" value="1"/>
</dbReference>
<protein>
    <submittedName>
        <fullName evidence="1">Uncharacterized protein</fullName>
    </submittedName>
</protein>
<name>A0ABD1N1K6_9FABA</name>
<evidence type="ECO:0000313" key="2">
    <source>
        <dbReference type="Proteomes" id="UP001603857"/>
    </source>
</evidence>
<dbReference type="AlphaFoldDB" id="A0ABD1N1K6"/>
<proteinExistence type="predicted"/>
<organism evidence="1 2">
    <name type="scientific">Flemingia macrophylla</name>
    <dbReference type="NCBI Taxonomy" id="520843"/>
    <lineage>
        <taxon>Eukaryota</taxon>
        <taxon>Viridiplantae</taxon>
        <taxon>Streptophyta</taxon>
        <taxon>Embryophyta</taxon>
        <taxon>Tracheophyta</taxon>
        <taxon>Spermatophyta</taxon>
        <taxon>Magnoliopsida</taxon>
        <taxon>eudicotyledons</taxon>
        <taxon>Gunneridae</taxon>
        <taxon>Pentapetalae</taxon>
        <taxon>rosids</taxon>
        <taxon>fabids</taxon>
        <taxon>Fabales</taxon>
        <taxon>Fabaceae</taxon>
        <taxon>Papilionoideae</taxon>
        <taxon>50 kb inversion clade</taxon>
        <taxon>NPAAA clade</taxon>
        <taxon>indigoferoid/millettioid clade</taxon>
        <taxon>Phaseoleae</taxon>
        <taxon>Flemingia</taxon>
    </lineage>
</organism>
<reference evidence="1 2" key="1">
    <citation type="submission" date="2024-08" db="EMBL/GenBank/DDBJ databases">
        <title>Insights into the chromosomal genome structure of Flemingia macrophylla.</title>
        <authorList>
            <person name="Ding Y."/>
            <person name="Zhao Y."/>
            <person name="Bi W."/>
            <person name="Wu M."/>
            <person name="Zhao G."/>
            <person name="Gong Y."/>
            <person name="Li W."/>
            <person name="Zhang P."/>
        </authorList>
    </citation>
    <scope>NUCLEOTIDE SEQUENCE [LARGE SCALE GENOMIC DNA]</scope>
    <source>
        <strain evidence="1">DYQJB</strain>
        <tissue evidence="1">Leaf</tissue>
    </source>
</reference>
<dbReference type="PANTHER" id="PTHR46296:SF6">
    <property type="entry name" value="C2 AND GRAM DOMAIN PLANT-LIKE PROTEIN"/>
    <property type="match status" value="1"/>
</dbReference>
<dbReference type="Proteomes" id="UP001603857">
    <property type="component" value="Unassembled WGS sequence"/>
</dbReference>
<gene>
    <name evidence="1" type="ORF">Fmac_009045</name>
</gene>
<dbReference type="EMBL" id="JBGMDY010000003">
    <property type="protein sequence ID" value="KAL2341105.1"/>
    <property type="molecule type" value="Genomic_DNA"/>
</dbReference>
<dbReference type="InterPro" id="IPR044511">
    <property type="entry name" value="At1g03370/At5g50170-like"/>
</dbReference>
<accession>A0ABD1N1K6</accession>
<sequence>MEYGPKISKGYPSKHLLENNVSTNCEDKCIIQSVDHGSEIRSNLPTGVLIDQQYVIAPRNLNEYLFSLEIDFLKSLAEVQGNTELEIGPWKQYVYGKLTVNCKAFGIPIVARLCNVTNGSYLYNLYLKWFHPLQNSIDEAFDVVSKKNEEVAEIEEVTTPSLDSNANELDYPLDAGIEFYITNEKGTIKNFKILMNEPLEISGEDVTCACMLVRKTD</sequence>
<comment type="caution">
    <text evidence="1">The sequence shown here is derived from an EMBL/GenBank/DDBJ whole genome shotgun (WGS) entry which is preliminary data.</text>
</comment>